<keyword evidence="2" id="KW-0119">Carbohydrate metabolism</keyword>
<organism evidence="4 5">
    <name type="scientific">Haoranjiania flava</name>
    <dbReference type="NCBI Taxonomy" id="1856322"/>
    <lineage>
        <taxon>Bacteria</taxon>
        <taxon>Pseudomonadati</taxon>
        <taxon>Bacteroidota</taxon>
        <taxon>Chitinophagia</taxon>
        <taxon>Chitinophagales</taxon>
        <taxon>Chitinophagaceae</taxon>
        <taxon>Haoranjiania</taxon>
    </lineage>
</organism>
<evidence type="ECO:0000256" key="2">
    <source>
        <dbReference type="ARBA" id="ARBA00022526"/>
    </source>
</evidence>
<dbReference type="PANTHER" id="PTHR30344">
    <property type="entry name" value="6-PHOSPHOGLUCONOLACTONASE-RELATED"/>
    <property type="match status" value="1"/>
</dbReference>
<dbReference type="PROSITE" id="PS51257">
    <property type="entry name" value="PROKAR_LIPOPROTEIN"/>
    <property type="match status" value="1"/>
</dbReference>
<evidence type="ECO:0000256" key="1">
    <source>
        <dbReference type="ARBA" id="ARBA00005564"/>
    </source>
</evidence>
<keyword evidence="2" id="KW-0313">Glucose metabolism</keyword>
<dbReference type="InterPro" id="IPR019405">
    <property type="entry name" value="Lactonase_7-beta_prop"/>
</dbReference>
<reference evidence="4" key="1">
    <citation type="submission" date="2022-10" db="EMBL/GenBank/DDBJ databases">
        <authorList>
            <person name="Kim H.S."/>
            <person name="Kim J.-S."/>
            <person name="Suh M.K."/>
            <person name="Eom M.K."/>
            <person name="Lee J.-S."/>
        </authorList>
    </citation>
    <scope>NUCLEOTIDE SEQUENCE</scope>
    <source>
        <strain evidence="4">LIP-5</strain>
    </source>
</reference>
<dbReference type="Gene3D" id="2.130.10.10">
    <property type="entry name" value="YVTN repeat-like/Quinoprotein amine dehydrogenase"/>
    <property type="match status" value="1"/>
</dbReference>
<evidence type="ECO:0000256" key="3">
    <source>
        <dbReference type="SAM" id="SignalP"/>
    </source>
</evidence>
<gene>
    <name evidence="4" type="ORF">OD355_02210</name>
</gene>
<name>A0AAE3LM14_9BACT</name>
<dbReference type="GO" id="GO:0017057">
    <property type="term" value="F:6-phosphogluconolactonase activity"/>
    <property type="evidence" value="ECO:0007669"/>
    <property type="project" value="TreeGrafter"/>
</dbReference>
<dbReference type="InterPro" id="IPR011048">
    <property type="entry name" value="Haem_d1_sf"/>
</dbReference>
<dbReference type="Pfam" id="PF10282">
    <property type="entry name" value="Lactonase"/>
    <property type="match status" value="1"/>
</dbReference>
<comment type="similarity">
    <text evidence="1">Belongs to the cycloisomerase 2 family.</text>
</comment>
<keyword evidence="5" id="KW-1185">Reference proteome</keyword>
<keyword evidence="3" id="KW-0732">Signal</keyword>
<dbReference type="RefSeq" id="WP_263036812.1">
    <property type="nucleotide sequence ID" value="NZ_JAOTPL010000002.1"/>
</dbReference>
<dbReference type="EMBL" id="JAOTPL010000002">
    <property type="protein sequence ID" value="MCU7693326.1"/>
    <property type="molecule type" value="Genomic_DNA"/>
</dbReference>
<evidence type="ECO:0000313" key="4">
    <source>
        <dbReference type="EMBL" id="MCU7693326.1"/>
    </source>
</evidence>
<protein>
    <submittedName>
        <fullName evidence="4">Lactonase family protein</fullName>
    </submittedName>
</protein>
<proteinExistence type="inferred from homology"/>
<accession>A0AAE3LM14</accession>
<dbReference type="SUPFAM" id="SSF51004">
    <property type="entry name" value="C-terminal (heme d1) domain of cytochrome cd1-nitrite reductase"/>
    <property type="match status" value="1"/>
</dbReference>
<dbReference type="GO" id="GO:0005829">
    <property type="term" value="C:cytosol"/>
    <property type="evidence" value="ECO:0007669"/>
    <property type="project" value="TreeGrafter"/>
</dbReference>
<dbReference type="PANTHER" id="PTHR30344:SF1">
    <property type="entry name" value="6-PHOSPHOGLUCONOLACTONASE"/>
    <property type="match status" value="1"/>
</dbReference>
<feature type="chain" id="PRO_5042011425" evidence="3">
    <location>
        <begin position="23"/>
        <end position="362"/>
    </location>
</feature>
<feature type="signal peptide" evidence="3">
    <location>
        <begin position="1"/>
        <end position="22"/>
    </location>
</feature>
<comment type="caution">
    <text evidence="4">The sequence shown here is derived from an EMBL/GenBank/DDBJ whole genome shotgun (WGS) entry which is preliminary data.</text>
</comment>
<dbReference type="InterPro" id="IPR015943">
    <property type="entry name" value="WD40/YVTN_repeat-like_dom_sf"/>
</dbReference>
<dbReference type="AlphaFoldDB" id="A0AAE3LM14"/>
<evidence type="ECO:0000313" key="5">
    <source>
        <dbReference type="Proteomes" id="UP001209317"/>
    </source>
</evidence>
<dbReference type="Proteomes" id="UP001209317">
    <property type="component" value="Unassembled WGS sequence"/>
</dbReference>
<dbReference type="GO" id="GO:0006006">
    <property type="term" value="P:glucose metabolic process"/>
    <property type="evidence" value="ECO:0007669"/>
    <property type="project" value="UniProtKB-KW"/>
</dbReference>
<sequence length="362" mass="39860">MCRIFHFLSAVALIFVSCSRNNYVFVGTYTKQQSNGIYVYQFDPKAGSLMPVSHTNKVNDPSYLALSKNKKYLYAVNEGNGTVSSFSFDKKKGLLHLLNRQSSEGGAPCYVAVDNSGKFLTIANYSGGNFVVYPIGRDGKILPAVQNIRLTAKSNTKPSNAHTTVFSPDNKFLYVTDLGADKLYQYKFSATDKQPVDTKPTVYALPEGYGPRHIAINKKDDRVYLLNEWEGNISVFSKAGGMLQHTQDIVSTSLAAPGNKNKGSAAIKISPDGKFLYASNRVATNNIAIFRINADGSLTRVGEQKTGRHPRDFMINKPGNYLLAASRDDNAVRIYSIDNITGLLTDTGREINVSMPVMLLEY</sequence>
<dbReference type="InterPro" id="IPR050282">
    <property type="entry name" value="Cycloisomerase_2"/>
</dbReference>